<dbReference type="CDD" id="cd07323">
    <property type="entry name" value="LAM"/>
    <property type="match status" value="1"/>
</dbReference>
<feature type="compositionally biased region" description="Basic and acidic residues" evidence="3">
    <location>
        <begin position="155"/>
        <end position="166"/>
    </location>
</feature>
<dbReference type="HOGENOM" id="CLU_005100_0_0_1"/>
<dbReference type="InterPro" id="IPR036390">
    <property type="entry name" value="WH_DNA-bd_sf"/>
</dbReference>
<feature type="compositionally biased region" description="Polar residues" evidence="3">
    <location>
        <begin position="413"/>
        <end position="429"/>
    </location>
</feature>
<evidence type="ECO:0000256" key="3">
    <source>
        <dbReference type="SAM" id="MobiDB-lite"/>
    </source>
</evidence>
<dbReference type="Pfam" id="PF21071">
    <property type="entry name" value="LARP1_HEAT"/>
    <property type="match status" value="1"/>
</dbReference>
<evidence type="ECO:0000313" key="6">
    <source>
        <dbReference type="Proteomes" id="UP000016923"/>
    </source>
</evidence>
<dbReference type="AlphaFoldDB" id="S3C8P0"/>
<keyword evidence="6" id="KW-1185">Reference proteome</keyword>
<feature type="compositionally biased region" description="Polar residues" evidence="3">
    <location>
        <begin position="584"/>
        <end position="603"/>
    </location>
</feature>
<dbReference type="eggNOG" id="KOG2590">
    <property type="taxonomic scope" value="Eukaryota"/>
</dbReference>
<feature type="compositionally biased region" description="Polar residues" evidence="3">
    <location>
        <begin position="373"/>
        <end position="406"/>
    </location>
</feature>
<feature type="compositionally biased region" description="Low complexity" evidence="3">
    <location>
        <begin position="196"/>
        <end position="217"/>
    </location>
</feature>
<sequence length="1053" mass="113081">MSATGFSYAQAARGQPTASGATAALPPNSALNAAPQEKDSESSTLAPNLSLNATSVSADTAKPSGSPPSPQKLASELPPSPAASSTLIGTAAESSSNFSFDEGVSHPANADKPTRVSTPDTRPTPSDDIPRKGGRKSKSASKTSETDAATTTNGDADKNAEVDVPKVELAPAPVPAVNIWSQRMMQHAAKEKHPQAATSSKSAPATASRSLTSASTSNGTKGKDGKKAAPSGADVSDPSGPFSSNGKLANRRPNDSTRPGAEQSRRNGPRGARGAEKDDKPATNHRDSPPSVHDATSWPTPAVVADDAKAKVVTDKLVITDKETSDESGSLKSRKKGWVHMPFVPTVNFQTPIPAARSSKPKPSARATRDPSSRNSHSNGSTNNTPTAEKAASTTSSPVDSKQSSDAFDATKETTSTALPTRPSTQTSASHKRFPTDVINGHSREPRKPLPASLPEKPKELIAGQHLAVGNHGPKTTHTANTNTNTNGEFNGQSHQASHHSHAERRAQFVPKNGSTPQEHKESHVHHQRGDRASRGGFRNGRGGGPPLNQHLGHSYQQNGRAGSGTLHNPNSALPPTAAPFNPPSHQLPQAQQFYANASNATRSGGRASSRPQATSQPPVSYGGRPQHGSHRMYIHPSHGTNVAPAEYQTQPYSFPSFNPYMDSELLHGLILQVDYYFSLDNLCKDFFLRKQMNDQGFVPLSTIAKFKRMSDLAPSLDFIRAACEQSENLDYVVDQEQNEWIRSRQLWSGFVLPPDERNEDARKPGPDLRTAYFRSAHSRPHQPYSHSMMPGGYPSIQQPVYAHNAYPMNGPEMVYNVGHNSHMDYAAQASGSNGELNGRSHKAVDSQLSASVPDFSPGRNMRGSGAPMTLEDYQTYPDEQVEKLVVLVKSDAEPAMENGSSSTDCASKVTKPTNGTAHDNAVSLTLASGRKVGEEPYPELRAKALEQRTLANSGETPEPMMQLYRFWSHCLSDKFNVRMYEDFRSFALEDARQSAPADFGLKCLIQYYNQVLFSSNNTRPYPAVFGPHHAEAKKLMDLSKPKASANGDSRAQ</sequence>
<dbReference type="InterPro" id="IPR006607">
    <property type="entry name" value="DM15"/>
</dbReference>
<dbReference type="PROSITE" id="PS50961">
    <property type="entry name" value="HTH_LA"/>
    <property type="match status" value="1"/>
</dbReference>
<dbReference type="GO" id="GO:0048255">
    <property type="term" value="P:mRNA stabilization"/>
    <property type="evidence" value="ECO:0007669"/>
    <property type="project" value="InterPro"/>
</dbReference>
<keyword evidence="1 2" id="KW-0694">RNA-binding</keyword>
<feature type="compositionally biased region" description="Basic and acidic residues" evidence="3">
    <location>
        <begin position="306"/>
        <end position="325"/>
    </location>
</feature>
<feature type="compositionally biased region" description="Basic and acidic residues" evidence="3">
    <location>
        <begin position="273"/>
        <end position="288"/>
    </location>
</feature>
<organism evidence="5 6">
    <name type="scientific">Ophiostoma piceae (strain UAMH 11346)</name>
    <name type="common">Sap stain fungus</name>
    <dbReference type="NCBI Taxonomy" id="1262450"/>
    <lineage>
        <taxon>Eukaryota</taxon>
        <taxon>Fungi</taxon>
        <taxon>Dikarya</taxon>
        <taxon>Ascomycota</taxon>
        <taxon>Pezizomycotina</taxon>
        <taxon>Sordariomycetes</taxon>
        <taxon>Sordariomycetidae</taxon>
        <taxon>Ophiostomatales</taxon>
        <taxon>Ophiostomataceae</taxon>
        <taxon>Ophiostoma</taxon>
    </lineage>
</organism>
<dbReference type="InterPro" id="IPR006630">
    <property type="entry name" value="La_HTH"/>
</dbReference>
<dbReference type="EMBL" id="KE148147">
    <property type="protein sequence ID" value="EPE09192.1"/>
    <property type="molecule type" value="Genomic_DNA"/>
</dbReference>
<gene>
    <name evidence="5" type="ORF">F503_06968</name>
</gene>
<name>S3C8P0_OPHP1</name>
<dbReference type="SMART" id="SM00684">
    <property type="entry name" value="DM15"/>
    <property type="match status" value="2"/>
</dbReference>
<dbReference type="Proteomes" id="UP000016923">
    <property type="component" value="Unassembled WGS sequence"/>
</dbReference>
<feature type="compositionally biased region" description="Polar residues" evidence="3">
    <location>
        <begin position="42"/>
        <end position="58"/>
    </location>
</feature>
<dbReference type="OMA" id="WPTPQVA"/>
<dbReference type="Gene3D" id="1.10.10.10">
    <property type="entry name" value="Winged helix-like DNA-binding domain superfamily/Winged helix DNA-binding domain"/>
    <property type="match status" value="1"/>
</dbReference>
<dbReference type="Pfam" id="PF05383">
    <property type="entry name" value="La"/>
    <property type="match status" value="1"/>
</dbReference>
<dbReference type="SUPFAM" id="SSF46785">
    <property type="entry name" value="Winged helix' DNA-binding domain"/>
    <property type="match status" value="1"/>
</dbReference>
<feature type="region of interest" description="Disordered" evidence="3">
    <location>
        <begin position="1"/>
        <end position="636"/>
    </location>
</feature>
<dbReference type="VEuPathDB" id="FungiDB:F503_06968"/>
<dbReference type="GO" id="GO:0000339">
    <property type="term" value="F:RNA cap binding"/>
    <property type="evidence" value="ECO:0007669"/>
    <property type="project" value="InterPro"/>
</dbReference>
<protein>
    <submittedName>
        <fullName evidence="5">La domain family protein</fullName>
    </submittedName>
</protein>
<feature type="compositionally biased region" description="Low complexity" evidence="3">
    <location>
        <begin position="476"/>
        <end position="487"/>
    </location>
</feature>
<feature type="compositionally biased region" description="Polar residues" evidence="3">
    <location>
        <begin position="115"/>
        <end position="124"/>
    </location>
</feature>
<dbReference type="OrthoDB" id="340227at2759"/>
<evidence type="ECO:0000259" key="4">
    <source>
        <dbReference type="PROSITE" id="PS50961"/>
    </source>
</evidence>
<feature type="compositionally biased region" description="Polar residues" evidence="3">
    <location>
        <begin position="555"/>
        <end position="574"/>
    </location>
</feature>
<evidence type="ECO:0000256" key="2">
    <source>
        <dbReference type="PROSITE-ProRule" id="PRU00332"/>
    </source>
</evidence>
<reference evidence="5 6" key="1">
    <citation type="journal article" date="2013" name="BMC Genomics">
        <title>The genome and transcriptome of the pine saprophyte Ophiostoma piceae, and a comparison with the bark beetle-associated pine pathogen Grosmannia clavigera.</title>
        <authorList>
            <person name="Haridas S."/>
            <person name="Wang Y."/>
            <person name="Lim L."/>
            <person name="Massoumi Alamouti S."/>
            <person name="Jackman S."/>
            <person name="Docking R."/>
            <person name="Robertson G."/>
            <person name="Birol I."/>
            <person name="Bohlmann J."/>
            <person name="Breuil C."/>
        </authorList>
    </citation>
    <scope>NUCLEOTIDE SEQUENCE [LARGE SCALE GENOMIC DNA]</scope>
    <source>
        <strain evidence="5 6">UAMH 11346</strain>
    </source>
</reference>
<evidence type="ECO:0000256" key="1">
    <source>
        <dbReference type="ARBA" id="ARBA00022884"/>
    </source>
</evidence>
<accession>S3C8P0</accession>
<feature type="compositionally biased region" description="Polar residues" evidence="3">
    <location>
        <begin position="610"/>
        <end position="619"/>
    </location>
</feature>
<feature type="compositionally biased region" description="Low complexity" evidence="3">
    <location>
        <begin position="73"/>
        <end position="87"/>
    </location>
</feature>
<dbReference type="SMART" id="SM00715">
    <property type="entry name" value="LA"/>
    <property type="match status" value="1"/>
</dbReference>
<feature type="domain" description="HTH La-type RNA-binding" evidence="4">
    <location>
        <begin position="660"/>
        <end position="749"/>
    </location>
</feature>
<feature type="compositionally biased region" description="Low complexity" evidence="3">
    <location>
        <begin position="140"/>
        <end position="154"/>
    </location>
</feature>
<dbReference type="STRING" id="1262450.S3C8P0"/>
<evidence type="ECO:0000313" key="5">
    <source>
        <dbReference type="EMBL" id="EPE09192.1"/>
    </source>
</evidence>
<feature type="compositionally biased region" description="Low complexity" evidence="3">
    <location>
        <begin position="21"/>
        <end position="35"/>
    </location>
</feature>
<proteinExistence type="predicted"/>
<dbReference type="InterPro" id="IPR036388">
    <property type="entry name" value="WH-like_DNA-bd_sf"/>
</dbReference>